<evidence type="ECO:0000256" key="5">
    <source>
        <dbReference type="ARBA" id="ARBA00022857"/>
    </source>
</evidence>
<protein>
    <recommendedName>
        <fullName evidence="3">proton-translocating NAD(P)(+) transhydrogenase</fullName>
        <ecNumber evidence="3">7.1.1.1</ecNumber>
    </recommendedName>
</protein>
<evidence type="ECO:0000256" key="4">
    <source>
        <dbReference type="ARBA" id="ARBA00022741"/>
    </source>
</evidence>
<dbReference type="EMBL" id="BAABRI010000016">
    <property type="protein sequence ID" value="GAA5483593.1"/>
    <property type="molecule type" value="Genomic_DNA"/>
</dbReference>
<reference evidence="11 12" key="1">
    <citation type="submission" date="2024-02" db="EMBL/GenBank/DDBJ databases">
        <title>Haloferula sargassicola NBRC 104335.</title>
        <authorList>
            <person name="Ichikawa N."/>
            <person name="Katano-Makiyama Y."/>
            <person name="Hidaka K."/>
        </authorList>
    </citation>
    <scope>NUCLEOTIDE SEQUENCE [LARGE SCALE GENOMIC DNA]</scope>
    <source>
        <strain evidence="11 12">NBRC 104335</strain>
    </source>
</reference>
<accession>A0ABP9UPY1</accession>
<keyword evidence="4" id="KW-0547">Nucleotide-binding</keyword>
<evidence type="ECO:0000256" key="3">
    <source>
        <dbReference type="ARBA" id="ARBA00012943"/>
    </source>
</evidence>
<keyword evidence="6" id="KW-1278">Translocase</keyword>
<evidence type="ECO:0000313" key="11">
    <source>
        <dbReference type="EMBL" id="GAA5483593.1"/>
    </source>
</evidence>
<dbReference type="SUPFAM" id="SSF52283">
    <property type="entry name" value="Formate/glycerate dehydrogenase catalytic domain-like"/>
    <property type="match status" value="1"/>
</dbReference>
<dbReference type="InterPro" id="IPR036291">
    <property type="entry name" value="NAD(P)-bd_dom_sf"/>
</dbReference>
<dbReference type="SMART" id="SM01002">
    <property type="entry name" value="AlaDh_PNT_C"/>
    <property type="match status" value="1"/>
</dbReference>
<dbReference type="PANTHER" id="PTHR10160:SF19">
    <property type="entry name" value="PROTON-TRANSLOCATING NAD(P)(+) TRANSHYDROGENASE"/>
    <property type="match status" value="1"/>
</dbReference>
<comment type="function">
    <text evidence="1">The transhydrogenation between NADH and NADP is coupled to respiration and ATP hydrolysis and functions as a proton pump across the membrane.</text>
</comment>
<dbReference type="Gene3D" id="3.40.50.720">
    <property type="entry name" value="NAD(P)-binding Rossmann-like Domain"/>
    <property type="match status" value="2"/>
</dbReference>
<dbReference type="CDD" id="cd05304">
    <property type="entry name" value="Rubrum_tdh"/>
    <property type="match status" value="1"/>
</dbReference>
<dbReference type="SMART" id="SM01003">
    <property type="entry name" value="AlaDh_PNT_N"/>
    <property type="match status" value="1"/>
</dbReference>
<feature type="domain" description="Alanine dehydrogenase/pyridine nucleotide transhydrogenase NAD(H)-binding" evidence="9">
    <location>
        <begin position="160"/>
        <end position="325"/>
    </location>
</feature>
<comment type="caution">
    <text evidence="11">The sequence shown here is derived from an EMBL/GenBank/DDBJ whole genome shotgun (WGS) entry which is preliminary data.</text>
</comment>
<name>A0ABP9UPY1_9BACT</name>
<dbReference type="EC" id="7.1.1.1" evidence="3"/>
<comment type="catalytic activity">
    <reaction evidence="8">
        <text>NAD(+) + NADPH + H(+)(in) = NADH + NADP(+) + H(+)(out)</text>
        <dbReference type="Rhea" id="RHEA:47992"/>
        <dbReference type="ChEBI" id="CHEBI:15378"/>
        <dbReference type="ChEBI" id="CHEBI:57540"/>
        <dbReference type="ChEBI" id="CHEBI:57783"/>
        <dbReference type="ChEBI" id="CHEBI:57945"/>
        <dbReference type="ChEBI" id="CHEBI:58349"/>
        <dbReference type="EC" id="7.1.1.1"/>
    </reaction>
</comment>
<dbReference type="Pfam" id="PF01262">
    <property type="entry name" value="AlaDh_PNT_C"/>
    <property type="match status" value="1"/>
</dbReference>
<dbReference type="Pfam" id="PF05222">
    <property type="entry name" value="AlaDh_PNT_N"/>
    <property type="match status" value="1"/>
</dbReference>
<gene>
    <name evidence="11" type="primary">pntAA</name>
    <name evidence="11" type="ORF">Hsar01_02827</name>
</gene>
<evidence type="ECO:0000259" key="9">
    <source>
        <dbReference type="SMART" id="SM01002"/>
    </source>
</evidence>
<organism evidence="11 12">
    <name type="scientific">Haloferula sargassicola</name>
    <dbReference type="NCBI Taxonomy" id="490096"/>
    <lineage>
        <taxon>Bacteria</taxon>
        <taxon>Pseudomonadati</taxon>
        <taxon>Verrucomicrobiota</taxon>
        <taxon>Verrucomicrobiia</taxon>
        <taxon>Verrucomicrobiales</taxon>
        <taxon>Verrucomicrobiaceae</taxon>
        <taxon>Haloferula</taxon>
    </lineage>
</organism>
<sequence>MLLYALNEVAGDETRASLTPDTAKKLAALGLDVVFEPGLGGGADFSDDDYTAAGAKPMPRDEAIPAADIVLHLTPPPAELIRRMKRGTLSLGFLAPFPIHLGPGDPPAETAEKARLDALVEAGLTGISVEMMPRSTLAQKMDAISSQANLAGYVAVTLAASRMNKILPMMMTPSGTISPAKVFIIGVGVAGLQAIATAKRLGARVTAFDTRAEALEQAESLGAKALRIDLGETGATDQGYAKELTPEQIAKQKAGQAKVCAESDIVICTAKLFGRPAPRLVGKDVVSTMRSGAILVDLAAETGGNVEGVVPGEETVTENGVRLIGHRRLECLVARDASAMFANNLANFIDHFWDKETKTLKYDPEDPILKGATLTRDGQFVNKHPAFGKS</sequence>
<dbReference type="InterPro" id="IPR007886">
    <property type="entry name" value="AlaDH/PNT_N"/>
</dbReference>
<feature type="domain" description="Alanine dehydrogenase/pyridine nucleotide transhydrogenase N-terminal" evidence="10">
    <location>
        <begin position="4"/>
        <end position="151"/>
    </location>
</feature>
<keyword evidence="12" id="KW-1185">Reference proteome</keyword>
<evidence type="ECO:0000259" key="10">
    <source>
        <dbReference type="SMART" id="SM01003"/>
    </source>
</evidence>
<dbReference type="InterPro" id="IPR008143">
    <property type="entry name" value="Ala_DH/PNT_CS2"/>
</dbReference>
<proteinExistence type="inferred from homology"/>
<evidence type="ECO:0000256" key="6">
    <source>
        <dbReference type="ARBA" id="ARBA00022967"/>
    </source>
</evidence>
<dbReference type="SUPFAM" id="SSF51735">
    <property type="entry name" value="NAD(P)-binding Rossmann-fold domains"/>
    <property type="match status" value="1"/>
</dbReference>
<evidence type="ECO:0000256" key="1">
    <source>
        <dbReference type="ARBA" id="ARBA00003943"/>
    </source>
</evidence>
<dbReference type="InterPro" id="IPR007698">
    <property type="entry name" value="AlaDH/PNT_NAD(H)-bd"/>
</dbReference>
<dbReference type="Proteomes" id="UP001476282">
    <property type="component" value="Unassembled WGS sequence"/>
</dbReference>
<dbReference type="PANTHER" id="PTHR10160">
    <property type="entry name" value="NAD(P) TRANSHYDROGENASE"/>
    <property type="match status" value="1"/>
</dbReference>
<dbReference type="PROSITE" id="PS00837">
    <property type="entry name" value="ALADH_PNT_2"/>
    <property type="match status" value="1"/>
</dbReference>
<evidence type="ECO:0000256" key="2">
    <source>
        <dbReference type="ARBA" id="ARBA00005689"/>
    </source>
</evidence>
<comment type="similarity">
    <text evidence="2">Belongs to the AlaDH/PNT family.</text>
</comment>
<evidence type="ECO:0000256" key="7">
    <source>
        <dbReference type="ARBA" id="ARBA00023027"/>
    </source>
</evidence>
<keyword evidence="5" id="KW-0521">NADP</keyword>
<keyword evidence="7" id="KW-0520">NAD</keyword>
<evidence type="ECO:0000313" key="12">
    <source>
        <dbReference type="Proteomes" id="UP001476282"/>
    </source>
</evidence>
<evidence type="ECO:0000256" key="8">
    <source>
        <dbReference type="ARBA" id="ARBA00048202"/>
    </source>
</evidence>